<dbReference type="AlphaFoldDB" id="A0A1F8F826"/>
<accession>A0A1F8F826</accession>
<gene>
    <name evidence="1" type="ORF">A3C61_02860</name>
</gene>
<proteinExistence type="predicted"/>
<protein>
    <submittedName>
        <fullName evidence="1">Uncharacterized protein</fullName>
    </submittedName>
</protein>
<name>A0A1F8F826_9BACT</name>
<evidence type="ECO:0000313" key="2">
    <source>
        <dbReference type="Proteomes" id="UP000178908"/>
    </source>
</evidence>
<organism evidence="1 2">
    <name type="scientific">Candidatus Yanofskybacteria bacterium RIFCSPHIGHO2_02_FULL_39_10</name>
    <dbReference type="NCBI Taxonomy" id="1802674"/>
    <lineage>
        <taxon>Bacteria</taxon>
        <taxon>Candidatus Yanofskyibacteriota</taxon>
    </lineage>
</organism>
<reference evidence="1 2" key="1">
    <citation type="journal article" date="2016" name="Nat. Commun.">
        <title>Thousands of microbial genomes shed light on interconnected biogeochemical processes in an aquifer system.</title>
        <authorList>
            <person name="Anantharaman K."/>
            <person name="Brown C.T."/>
            <person name="Hug L.A."/>
            <person name="Sharon I."/>
            <person name="Castelle C.J."/>
            <person name="Probst A.J."/>
            <person name="Thomas B.C."/>
            <person name="Singh A."/>
            <person name="Wilkins M.J."/>
            <person name="Karaoz U."/>
            <person name="Brodie E.L."/>
            <person name="Williams K.H."/>
            <person name="Hubbard S.S."/>
            <person name="Banfield J.F."/>
        </authorList>
    </citation>
    <scope>NUCLEOTIDE SEQUENCE [LARGE SCALE GENOMIC DNA]</scope>
</reference>
<sequence length="448" mass="50074">MGKTYKLVFILILFLIIILILSGKFSFSQTIFPSQARIIEVINTPPDLGPAQSCALLDKIDEPSPELENMLLKIGTKKYSYHDARIGRSSSGKITVTNKKITDVEREIGLKLLNLNTCDTQIIKITKQGDKIIAPEGYDIRVIKRSSGLTWNAWNTHLYIASPAQSVVIKNAWPTEDTKISTKVIKDKKGRKKTVSYTEKYVRNIIYTPYSADDSSTSDVIEPGIHTPEILMAGVDELKRIVDEARNILRNNGVRSKAFPDQIVGDLDFIPPQVYERLMIIEQSDEGEFTLDPIMTLERVMVILRANKGKAWAETCNKAGACGPFQFTNLRGNGTYAMVVKNYPTAGLIKNFEVGAADHINSAMAAILLHDLNLKDLVRLFGEKITENPVVLEELLDGAYNGAPKWVHKSLTASLAKGLADWSNTKYLRTETRGYLVKLRYLVKNNLP</sequence>
<dbReference type="Proteomes" id="UP000178908">
    <property type="component" value="Unassembled WGS sequence"/>
</dbReference>
<comment type="caution">
    <text evidence="1">The sequence shown here is derived from an EMBL/GenBank/DDBJ whole genome shotgun (WGS) entry which is preliminary data.</text>
</comment>
<dbReference type="EMBL" id="MGJO01000026">
    <property type="protein sequence ID" value="OGN09285.1"/>
    <property type="molecule type" value="Genomic_DNA"/>
</dbReference>
<evidence type="ECO:0000313" key="1">
    <source>
        <dbReference type="EMBL" id="OGN09285.1"/>
    </source>
</evidence>